<evidence type="ECO:0000256" key="4">
    <source>
        <dbReference type="ARBA" id="ARBA00022884"/>
    </source>
</evidence>
<comment type="function">
    <text evidence="1">This subunit may be involved in monitoring complementarity of crRNA and target RNA.</text>
</comment>
<dbReference type="GO" id="GO:0051607">
    <property type="term" value="P:defense response to virus"/>
    <property type="evidence" value="ECO:0007669"/>
    <property type="project" value="UniProtKB-KW"/>
</dbReference>
<comment type="similarity">
    <text evidence="2">Belongs to the CRISPR-associated Csm2 family.</text>
</comment>
<dbReference type="GO" id="GO:0003723">
    <property type="term" value="F:RNA binding"/>
    <property type="evidence" value="ECO:0007669"/>
    <property type="project" value="UniProtKB-KW"/>
</dbReference>
<evidence type="ECO:0000256" key="1">
    <source>
        <dbReference type="ARBA" id="ARBA00003640"/>
    </source>
</evidence>
<reference evidence="7" key="1">
    <citation type="submission" date="2020-06" db="EMBL/GenBank/DDBJ databases">
        <title>Unique genomic features of the anaerobic methanotrophic archaea.</title>
        <authorList>
            <person name="Chadwick G.L."/>
            <person name="Skennerton C.T."/>
            <person name="Laso-Perez R."/>
            <person name="Leu A.O."/>
            <person name="Speth D.R."/>
            <person name="Yu H."/>
            <person name="Morgan-Lang C."/>
            <person name="Hatzenpichler R."/>
            <person name="Goudeau D."/>
            <person name="Malmstrom R."/>
            <person name="Brazelton W.J."/>
            <person name="Woyke T."/>
            <person name="Hallam S.J."/>
            <person name="Tyson G.W."/>
            <person name="Wegener G."/>
            <person name="Boetius A."/>
            <person name="Orphan V."/>
        </authorList>
    </citation>
    <scope>NUCLEOTIDE SEQUENCE</scope>
</reference>
<evidence type="ECO:0000256" key="6">
    <source>
        <dbReference type="ARBA" id="ARBA00031723"/>
    </source>
</evidence>
<dbReference type="InterPro" id="IPR010149">
    <property type="entry name" value="CRISPR-assoc_prot_Csm2_III-A"/>
</dbReference>
<evidence type="ECO:0000313" key="7">
    <source>
        <dbReference type="EMBL" id="QNO50785.1"/>
    </source>
</evidence>
<keyword evidence="5" id="KW-0051">Antiviral defense</keyword>
<keyword evidence="4" id="KW-0694">RNA-binding</keyword>
<dbReference type="AlphaFoldDB" id="A0A7G9YS01"/>
<accession>A0A7G9YS01</accession>
<dbReference type="NCBIfam" id="TIGR01870">
    <property type="entry name" value="cas_TM1810_Csm2"/>
    <property type="match status" value="1"/>
</dbReference>
<evidence type="ECO:0000256" key="5">
    <source>
        <dbReference type="ARBA" id="ARBA00023118"/>
    </source>
</evidence>
<proteinExistence type="inferred from homology"/>
<dbReference type="EMBL" id="MT631451">
    <property type="protein sequence ID" value="QNO50785.1"/>
    <property type="molecule type" value="Genomic_DNA"/>
</dbReference>
<gene>
    <name evidence="7" type="ORF">HMJGLFMP_00027</name>
</gene>
<evidence type="ECO:0000256" key="3">
    <source>
        <dbReference type="ARBA" id="ARBA00016118"/>
    </source>
</evidence>
<evidence type="ECO:0000256" key="2">
    <source>
        <dbReference type="ARBA" id="ARBA00006896"/>
    </source>
</evidence>
<protein>
    <recommendedName>
        <fullName evidence="3">CRISPR system Cms protein Csm2</fullName>
    </recommendedName>
    <alternativeName>
        <fullName evidence="6">CRISPR type III A-associated protein Csm2</fullName>
    </alternativeName>
</protein>
<dbReference type="Pfam" id="PF03750">
    <property type="entry name" value="Csm2_III-A"/>
    <property type="match status" value="1"/>
</dbReference>
<sequence length="70" mass="8189">MAHLILFRLELLKPRLAYAARHDEVKPLKKVLDKAIDGVKNSDNKREAFENFLRFIESIVAYHKFYGGKD</sequence>
<organism evidence="7">
    <name type="scientific">Candidatus Methanophagaceae archaeon ANME-1 ERB6</name>
    <dbReference type="NCBI Taxonomy" id="2759912"/>
    <lineage>
        <taxon>Archaea</taxon>
        <taxon>Methanobacteriati</taxon>
        <taxon>Methanobacteriota</taxon>
        <taxon>Stenosarchaea group</taxon>
        <taxon>Methanomicrobia</taxon>
        <taxon>Candidatus Methanophagales</taxon>
        <taxon>Candidatus Methanophagaceae</taxon>
    </lineage>
</organism>
<name>A0A7G9YS01_9EURY</name>